<keyword evidence="3" id="KW-0285">Flavoprotein</keyword>
<dbReference type="GO" id="GO:0003904">
    <property type="term" value="F:deoxyribodipyrimidine photo-lyase activity"/>
    <property type="evidence" value="ECO:0007669"/>
    <property type="project" value="TreeGrafter"/>
</dbReference>
<dbReference type="Gene3D" id="1.10.579.10">
    <property type="entry name" value="DNA Cyclobutane Dipyrimidine Photolyase, subunit A, domain 3"/>
    <property type="match status" value="1"/>
</dbReference>
<keyword evidence="4" id="KW-0274">FAD</keyword>
<dbReference type="Gene3D" id="1.25.40.80">
    <property type="match status" value="1"/>
</dbReference>
<reference evidence="6 7" key="1">
    <citation type="submission" date="2019-03" db="EMBL/GenBank/DDBJ databases">
        <title>Genomic Encyclopedia of Type Strains, Phase IV (KMG-IV): sequencing the most valuable type-strain genomes for metagenomic binning, comparative biology and taxonomic classification.</title>
        <authorList>
            <person name="Goeker M."/>
        </authorList>
    </citation>
    <scope>NUCLEOTIDE SEQUENCE [LARGE SCALE GENOMIC DNA]</scope>
    <source>
        <strain evidence="6 7">DSM 22362</strain>
    </source>
</reference>
<comment type="cofactor">
    <cofactor evidence="1">
        <name>(6R)-5,10-methylene-5,6,7,8-tetrahydrofolate</name>
        <dbReference type="ChEBI" id="CHEBI:15636"/>
    </cofactor>
</comment>
<dbReference type="InterPro" id="IPR005101">
    <property type="entry name" value="Cryptochr/Photolyase_FAD-bd"/>
</dbReference>
<evidence type="ECO:0000256" key="1">
    <source>
        <dbReference type="ARBA" id="ARBA00001932"/>
    </source>
</evidence>
<dbReference type="GO" id="GO:0003677">
    <property type="term" value="F:DNA binding"/>
    <property type="evidence" value="ECO:0007669"/>
    <property type="project" value="TreeGrafter"/>
</dbReference>
<feature type="domain" description="Photolyase/cryptochrome alpha/beta" evidence="5">
    <location>
        <begin position="4"/>
        <end position="138"/>
    </location>
</feature>
<dbReference type="AlphaFoldDB" id="A0A4V2VUF0"/>
<dbReference type="InterPro" id="IPR036155">
    <property type="entry name" value="Crypto/Photolyase_N_sf"/>
</dbReference>
<evidence type="ECO:0000313" key="7">
    <source>
        <dbReference type="Proteomes" id="UP000295197"/>
    </source>
</evidence>
<dbReference type="EMBL" id="SMBZ01000008">
    <property type="protein sequence ID" value="TCV18780.1"/>
    <property type="molecule type" value="Genomic_DNA"/>
</dbReference>
<dbReference type="InterPro" id="IPR006050">
    <property type="entry name" value="DNA_photolyase_N"/>
</dbReference>
<dbReference type="InterPro" id="IPR036134">
    <property type="entry name" value="Crypto/Photolyase_FAD-like_sf"/>
</dbReference>
<dbReference type="SUPFAM" id="SSF52425">
    <property type="entry name" value="Cryptochrome/photolyase, N-terminal domain"/>
    <property type="match status" value="1"/>
</dbReference>
<dbReference type="PANTHER" id="PTHR11455">
    <property type="entry name" value="CRYPTOCHROME"/>
    <property type="match status" value="1"/>
</dbReference>
<sequence>MSRKVILVWFRNDLRIADNEVLHSAVEKSAFVIPVYIFDPRYYVQGRQGFKNTGELRHEYIVHSVAALKDKLQSLGGDLLTYEGYPEEILPQLVQKYEVDEVYHHREVAQRETRISEIVEESLWQVKRNLRHFIGHTLFHKEDLPFPIRDIPNDFNTFKKKVVKESFVRACLPDLQSISIPPHLEKTDFPFPLQYDIKDYGEGAAQEALKNVLSHPDNRKDLYTTLSPYLALGVLSAAETYHFLTKHESVQNKKKIAHIVDGLFWRDYYRFMVKKFSNCYFKDEKEAESNEAVIQSFVQAQTEDEYANTLLTKLHDEGMLTRAEREYVALYFVYELNQPWLTGAAYFEQQLIDYAPATIYGYWSHIAGQGTSVKNNRSEENWLRIKKAKKQEV</sequence>
<name>A0A4V2VUF0_9SPHI</name>
<evidence type="ECO:0000256" key="3">
    <source>
        <dbReference type="ARBA" id="ARBA00022630"/>
    </source>
</evidence>
<dbReference type="InterPro" id="IPR002081">
    <property type="entry name" value="Cryptochrome/DNA_photolyase_1"/>
</dbReference>
<gene>
    <name evidence="6" type="ORF">EDC17_100829</name>
</gene>
<dbReference type="GO" id="GO:0071949">
    <property type="term" value="F:FAD binding"/>
    <property type="evidence" value="ECO:0007669"/>
    <property type="project" value="TreeGrafter"/>
</dbReference>
<comment type="caution">
    <text evidence="6">The sequence shown here is derived from an EMBL/GenBank/DDBJ whole genome shotgun (WGS) entry which is preliminary data.</text>
</comment>
<dbReference type="PROSITE" id="PS51645">
    <property type="entry name" value="PHR_CRY_ALPHA_BETA"/>
    <property type="match status" value="1"/>
</dbReference>
<dbReference type="Pfam" id="PF00875">
    <property type="entry name" value="DNA_photolyase"/>
    <property type="match status" value="1"/>
</dbReference>
<dbReference type="Pfam" id="PF03441">
    <property type="entry name" value="FAD_binding_7"/>
    <property type="match status" value="1"/>
</dbReference>
<keyword evidence="6" id="KW-0456">Lyase</keyword>
<comment type="cofactor">
    <cofactor evidence="2">
        <name>FAD</name>
        <dbReference type="ChEBI" id="CHEBI:57692"/>
    </cofactor>
</comment>
<proteinExistence type="predicted"/>
<organism evidence="6 7">
    <name type="scientific">Sphingobacterium alimentarium</name>
    <dbReference type="NCBI Taxonomy" id="797292"/>
    <lineage>
        <taxon>Bacteria</taxon>
        <taxon>Pseudomonadati</taxon>
        <taxon>Bacteroidota</taxon>
        <taxon>Sphingobacteriia</taxon>
        <taxon>Sphingobacteriales</taxon>
        <taxon>Sphingobacteriaceae</taxon>
        <taxon>Sphingobacterium</taxon>
    </lineage>
</organism>
<dbReference type="RefSeq" id="WP_132776979.1">
    <property type="nucleotide sequence ID" value="NZ_SMBZ01000008.1"/>
</dbReference>
<dbReference type="Proteomes" id="UP000295197">
    <property type="component" value="Unassembled WGS sequence"/>
</dbReference>
<evidence type="ECO:0000256" key="4">
    <source>
        <dbReference type="ARBA" id="ARBA00022827"/>
    </source>
</evidence>
<dbReference type="OrthoDB" id="9772484at2"/>
<protein>
    <submittedName>
        <fullName evidence="6">Deoxyribodipyrimidine photo-lyase</fullName>
    </submittedName>
</protein>
<evidence type="ECO:0000259" key="5">
    <source>
        <dbReference type="PROSITE" id="PS51645"/>
    </source>
</evidence>
<dbReference type="Gene3D" id="3.40.50.620">
    <property type="entry name" value="HUPs"/>
    <property type="match status" value="1"/>
</dbReference>
<evidence type="ECO:0000313" key="6">
    <source>
        <dbReference type="EMBL" id="TCV18780.1"/>
    </source>
</evidence>
<accession>A0A4V2VUF0</accession>
<evidence type="ECO:0000256" key="2">
    <source>
        <dbReference type="ARBA" id="ARBA00001974"/>
    </source>
</evidence>
<keyword evidence="7" id="KW-1185">Reference proteome</keyword>
<dbReference type="SUPFAM" id="SSF48173">
    <property type="entry name" value="Cryptochrome/photolyase FAD-binding domain"/>
    <property type="match status" value="1"/>
</dbReference>
<dbReference type="InterPro" id="IPR014729">
    <property type="entry name" value="Rossmann-like_a/b/a_fold"/>
</dbReference>